<dbReference type="InterPro" id="IPR036188">
    <property type="entry name" value="FAD/NAD-bd_sf"/>
</dbReference>
<dbReference type="GO" id="GO:0005783">
    <property type="term" value="C:endoplasmic reticulum"/>
    <property type="evidence" value="ECO:0007669"/>
    <property type="project" value="TreeGrafter"/>
</dbReference>
<dbReference type="GO" id="GO:0050660">
    <property type="term" value="F:flavin adenine dinucleotide binding"/>
    <property type="evidence" value="ECO:0007669"/>
    <property type="project" value="UniProtKB-UniRule"/>
</dbReference>
<dbReference type="UniPathway" id="UPA00767">
    <property type="reaction ID" value="UER00752"/>
</dbReference>
<keyword evidence="1" id="KW-0560">Oxidoreductase</keyword>
<keyword evidence="1" id="KW-0285">Flavoprotein</keyword>
<comment type="cofactor">
    <cofactor evidence="1">
        <name>FAD</name>
        <dbReference type="ChEBI" id="CHEBI:57692"/>
    </cofactor>
</comment>
<keyword evidence="1" id="KW-0274">FAD</keyword>
<comment type="catalytic activity">
    <reaction evidence="1">
        <text>squalene + reduced [NADPH--hemoprotein reductase] + O2 = (S)-2,3-epoxysqualene + oxidized [NADPH--hemoprotein reductase] + H2O + H(+)</text>
        <dbReference type="Rhea" id="RHEA:25282"/>
        <dbReference type="Rhea" id="RHEA-COMP:11964"/>
        <dbReference type="Rhea" id="RHEA-COMP:11965"/>
        <dbReference type="ChEBI" id="CHEBI:15377"/>
        <dbReference type="ChEBI" id="CHEBI:15378"/>
        <dbReference type="ChEBI" id="CHEBI:15379"/>
        <dbReference type="ChEBI" id="CHEBI:15440"/>
        <dbReference type="ChEBI" id="CHEBI:15441"/>
        <dbReference type="ChEBI" id="CHEBI:57618"/>
        <dbReference type="ChEBI" id="CHEBI:58210"/>
        <dbReference type="EC" id="1.14.14.17"/>
    </reaction>
</comment>
<keyword evidence="1" id="KW-0472">Membrane</keyword>
<name>A0A5E4EJM1_PRUDU</name>
<dbReference type="GO" id="GO:0016020">
    <property type="term" value="C:membrane"/>
    <property type="evidence" value="ECO:0007669"/>
    <property type="project" value="UniProtKB-SubCell"/>
</dbReference>
<comment type="similarity">
    <text evidence="1">Belongs to the squalene monooxygenase family.</text>
</comment>
<dbReference type="GO" id="GO:0004506">
    <property type="term" value="F:squalene monooxygenase activity"/>
    <property type="evidence" value="ECO:0007669"/>
    <property type="project" value="UniProtKB-UniRule"/>
</dbReference>
<keyword evidence="1" id="KW-0812">Transmembrane</keyword>
<gene>
    <name evidence="2" type="ORF">ALMOND_2B006561</name>
</gene>
<dbReference type="PANTHER" id="PTHR10835:SF15">
    <property type="entry name" value="SQUALENE EPOXIDASE 2, MITOCHONDRIAL"/>
    <property type="match status" value="1"/>
</dbReference>
<reference evidence="3" key="1">
    <citation type="journal article" date="2020" name="Plant J.">
        <title>Transposons played a major role in the diversification between the closely related almond and peach genomes: results from the almond genome sequence.</title>
        <authorList>
            <person name="Alioto T."/>
            <person name="Alexiou K.G."/>
            <person name="Bardil A."/>
            <person name="Barteri F."/>
            <person name="Castanera R."/>
            <person name="Cruz F."/>
            <person name="Dhingra A."/>
            <person name="Duval H."/>
            <person name="Fernandez I Marti A."/>
            <person name="Frias L."/>
            <person name="Galan B."/>
            <person name="Garcia J.L."/>
            <person name="Howad W."/>
            <person name="Gomez-Garrido J."/>
            <person name="Gut M."/>
            <person name="Julca I."/>
            <person name="Morata J."/>
            <person name="Puigdomenech P."/>
            <person name="Ribeca P."/>
            <person name="Rubio Cabetas M.J."/>
            <person name="Vlasova A."/>
            <person name="Wirthensohn M."/>
            <person name="Garcia-Mas J."/>
            <person name="Gabaldon T."/>
            <person name="Casacuberta J.M."/>
            <person name="Arus P."/>
        </authorList>
    </citation>
    <scope>NUCLEOTIDE SEQUENCE [LARGE SCALE GENOMIC DNA]</scope>
    <source>
        <strain evidence="3">cv. Texas</strain>
    </source>
</reference>
<keyword evidence="1" id="KW-1133">Transmembrane helix</keyword>
<evidence type="ECO:0000313" key="3">
    <source>
        <dbReference type="Proteomes" id="UP000327085"/>
    </source>
</evidence>
<accession>A0A5E4EJM1</accession>
<dbReference type="InterPro" id="IPR040125">
    <property type="entry name" value="Squalene_monox"/>
</dbReference>
<evidence type="ECO:0000313" key="2">
    <source>
        <dbReference type="EMBL" id="VVA15592.1"/>
    </source>
</evidence>
<comment type="function">
    <text evidence="1">Catalyzes the stereospecific oxidation of squalene to (S)-2,3-epoxysqualene, and is considered to be a rate-limiting enzyme in steroid biosynthesis.</text>
</comment>
<evidence type="ECO:0000256" key="1">
    <source>
        <dbReference type="RuleBase" id="RU367121"/>
    </source>
</evidence>
<dbReference type="GO" id="GO:0016126">
    <property type="term" value="P:sterol biosynthetic process"/>
    <property type="evidence" value="ECO:0007669"/>
    <property type="project" value="UniProtKB-UniRule"/>
</dbReference>
<dbReference type="Gramene" id="VVA15592">
    <property type="protein sequence ID" value="VVA15592"/>
    <property type="gene ID" value="Prudul26B006561"/>
</dbReference>
<dbReference type="SUPFAM" id="SSF51905">
    <property type="entry name" value="FAD/NAD(P)-binding domain"/>
    <property type="match status" value="1"/>
</dbReference>
<dbReference type="EC" id="1.14.14.17" evidence="1"/>
<dbReference type="AlphaFoldDB" id="A0A5E4EJM1"/>
<dbReference type="Gene3D" id="3.50.50.60">
    <property type="entry name" value="FAD/NAD(P)-binding domain"/>
    <property type="match status" value="1"/>
</dbReference>
<dbReference type="PANTHER" id="PTHR10835">
    <property type="entry name" value="SQUALENE MONOOXYGENASE"/>
    <property type="match status" value="1"/>
</dbReference>
<dbReference type="InParanoid" id="A0A5E4EJM1"/>
<feature type="transmembrane region" description="Helical" evidence="1">
    <location>
        <begin position="6"/>
        <end position="22"/>
    </location>
</feature>
<organism evidence="2 3">
    <name type="scientific">Prunus dulcis</name>
    <name type="common">Almond</name>
    <name type="synonym">Amygdalus dulcis</name>
    <dbReference type="NCBI Taxonomy" id="3755"/>
    <lineage>
        <taxon>Eukaryota</taxon>
        <taxon>Viridiplantae</taxon>
        <taxon>Streptophyta</taxon>
        <taxon>Embryophyta</taxon>
        <taxon>Tracheophyta</taxon>
        <taxon>Spermatophyta</taxon>
        <taxon>Magnoliopsida</taxon>
        <taxon>eudicotyledons</taxon>
        <taxon>Gunneridae</taxon>
        <taxon>Pentapetalae</taxon>
        <taxon>rosids</taxon>
        <taxon>fabids</taxon>
        <taxon>Rosales</taxon>
        <taxon>Rosaceae</taxon>
        <taxon>Amygdaloideae</taxon>
        <taxon>Amygdaleae</taxon>
        <taxon>Prunus</taxon>
    </lineage>
</organism>
<comment type="subcellular location">
    <subcellularLocation>
        <location evidence="1">Membrane</location>
        <topology evidence="1">Multi-pass membrane protein</topology>
    </subcellularLocation>
</comment>
<sequence length="179" mass="19371">MVYETLGAVIAFLSGFVSSYSLRGKKNARASANNGNGNENSLKSCENGMCQPEIGASTDIIIVGSGVVGSALAYTLGKTLTEPDRIVGELLQPGAYLRLIELGLEDCVKEIDAQRVFGFSVYNDGKKTKLPIPLENFHPDVVGMGFHHGRFIQRMRKKASSLPKYSSLQTLPNYSALIL</sequence>
<dbReference type="Proteomes" id="UP000327085">
    <property type="component" value="Chromosome 8"/>
</dbReference>
<protein>
    <recommendedName>
        <fullName evidence="1">Squalene monooxygenase</fullName>
        <ecNumber evidence="1">1.14.14.17</ecNumber>
    </recommendedName>
</protein>
<dbReference type="EMBL" id="CABIKO010000015">
    <property type="protein sequence ID" value="VVA15592.1"/>
    <property type="molecule type" value="Genomic_DNA"/>
</dbReference>
<comment type="caution">
    <text evidence="1">Lacks conserved residue(s) required for the propagation of feature annotation.</text>
</comment>
<proteinExistence type="inferred from homology"/>